<organism evidence="1 2">
    <name type="scientific">Photorhabdus luminescens</name>
    <name type="common">Xenorhabdus luminescens</name>
    <dbReference type="NCBI Taxonomy" id="29488"/>
    <lineage>
        <taxon>Bacteria</taxon>
        <taxon>Pseudomonadati</taxon>
        <taxon>Pseudomonadota</taxon>
        <taxon>Gammaproteobacteria</taxon>
        <taxon>Enterobacterales</taxon>
        <taxon>Morganellaceae</taxon>
        <taxon>Photorhabdus</taxon>
    </lineage>
</organism>
<dbReference type="RefSeq" id="WP_049585580.1">
    <property type="nucleotide sequence ID" value="NZ_CAWQXX010000025.1"/>
</dbReference>
<evidence type="ECO:0000313" key="2">
    <source>
        <dbReference type="Proteomes" id="UP000183223"/>
    </source>
</evidence>
<evidence type="ECO:0000313" key="1">
    <source>
        <dbReference type="EMBL" id="SCZ61119.1"/>
    </source>
</evidence>
<proteinExistence type="predicted"/>
<protein>
    <recommendedName>
        <fullName evidence="3">Multidrug ABC transporter ATPase</fullName>
    </recommendedName>
</protein>
<name>A0A1G5QIW7_PHOLU</name>
<keyword evidence="2" id="KW-1185">Reference proteome</keyword>
<dbReference type="EMBL" id="FMWJ01000006">
    <property type="protein sequence ID" value="SCZ61119.1"/>
    <property type="molecule type" value="Genomic_DNA"/>
</dbReference>
<dbReference type="AlphaFoldDB" id="A0A1G5QIW7"/>
<reference evidence="2" key="1">
    <citation type="submission" date="2016-10" db="EMBL/GenBank/DDBJ databases">
        <authorList>
            <person name="Varghese N."/>
            <person name="Submissions S."/>
        </authorList>
    </citation>
    <scope>NUCLEOTIDE SEQUENCE [LARGE SCALE GENOMIC DNA]</scope>
    <source>
        <strain evidence="2">ATCC 29999</strain>
    </source>
</reference>
<dbReference type="OrthoDB" id="9971883at2"/>
<gene>
    <name evidence="1" type="ORF">SAMN02982990_01662</name>
</gene>
<accession>A0A1G5QIW7</accession>
<dbReference type="GeneID" id="45658491"/>
<dbReference type="Proteomes" id="UP000183223">
    <property type="component" value="Unassembled WGS sequence"/>
</dbReference>
<evidence type="ECO:0008006" key="3">
    <source>
        <dbReference type="Google" id="ProtNLM"/>
    </source>
</evidence>
<sequence length="62" mass="7257">MSFALDPTERLARVLKENKKKFAVNKDGYISIDLNNNDVISEIEKQFEKLEKLELGFVQRDK</sequence>